<dbReference type="PANTHER" id="PTHR43792:SF8">
    <property type="entry name" value="[RIBOSOMAL PROTEIN US5]-ALANINE N-ACETYLTRANSFERASE"/>
    <property type="match status" value="1"/>
</dbReference>
<dbReference type="EMBL" id="JBHTGP010000012">
    <property type="protein sequence ID" value="MFD0687462.1"/>
    <property type="molecule type" value="Genomic_DNA"/>
</dbReference>
<proteinExistence type="inferred from homology"/>
<evidence type="ECO:0000313" key="5">
    <source>
        <dbReference type="EMBL" id="MFD0687462.1"/>
    </source>
</evidence>
<dbReference type="InterPro" id="IPR000182">
    <property type="entry name" value="GNAT_dom"/>
</dbReference>
<dbReference type="RefSeq" id="WP_131758381.1">
    <property type="nucleotide sequence ID" value="NZ_CAACUY010000050.1"/>
</dbReference>
<keyword evidence="1 5" id="KW-0808">Transferase</keyword>
<evidence type="ECO:0000256" key="1">
    <source>
        <dbReference type="ARBA" id="ARBA00022679"/>
    </source>
</evidence>
<dbReference type="Gene3D" id="3.40.630.30">
    <property type="match status" value="1"/>
</dbReference>
<accession>A0ABW2XNT3</accession>
<reference evidence="6" key="1">
    <citation type="journal article" date="2019" name="Int. J. Syst. Evol. Microbiol.">
        <title>The Global Catalogue of Microorganisms (GCM) 10K type strain sequencing project: providing services to taxonomists for standard genome sequencing and annotation.</title>
        <authorList>
            <consortium name="The Broad Institute Genomics Platform"/>
            <consortium name="The Broad Institute Genome Sequencing Center for Infectious Disease"/>
            <person name="Wu L."/>
            <person name="Ma J."/>
        </authorList>
    </citation>
    <scope>NUCLEOTIDE SEQUENCE [LARGE SCALE GENOMIC DNA]</scope>
    <source>
        <strain evidence="6">JCM 9371</strain>
    </source>
</reference>
<dbReference type="PANTHER" id="PTHR43792">
    <property type="entry name" value="GNAT FAMILY, PUTATIVE (AFU_ORTHOLOGUE AFUA_3G00765)-RELATED-RELATED"/>
    <property type="match status" value="1"/>
</dbReference>
<dbReference type="SUPFAM" id="SSF55729">
    <property type="entry name" value="Acyl-CoA N-acyltransferases (Nat)"/>
    <property type="match status" value="1"/>
</dbReference>
<evidence type="ECO:0000256" key="3">
    <source>
        <dbReference type="ARBA" id="ARBA00038502"/>
    </source>
</evidence>
<keyword evidence="2 5" id="KW-0012">Acyltransferase</keyword>
<evidence type="ECO:0000256" key="2">
    <source>
        <dbReference type="ARBA" id="ARBA00023315"/>
    </source>
</evidence>
<comment type="caution">
    <text evidence="5">The sequence shown here is derived from an EMBL/GenBank/DDBJ whole genome shotgun (WGS) entry which is preliminary data.</text>
</comment>
<organism evidence="5 6">
    <name type="scientific">Actinomadura fibrosa</name>
    <dbReference type="NCBI Taxonomy" id="111802"/>
    <lineage>
        <taxon>Bacteria</taxon>
        <taxon>Bacillati</taxon>
        <taxon>Actinomycetota</taxon>
        <taxon>Actinomycetes</taxon>
        <taxon>Streptosporangiales</taxon>
        <taxon>Thermomonosporaceae</taxon>
        <taxon>Actinomadura</taxon>
    </lineage>
</organism>
<dbReference type="NCBIfam" id="NF000225">
    <property type="entry name" value="AAC_6p_Strep"/>
    <property type="match status" value="1"/>
</dbReference>
<dbReference type="InterPro" id="IPR051531">
    <property type="entry name" value="N-acetyltransferase"/>
</dbReference>
<evidence type="ECO:0000259" key="4">
    <source>
        <dbReference type="PROSITE" id="PS51186"/>
    </source>
</evidence>
<dbReference type="Pfam" id="PF00583">
    <property type="entry name" value="Acetyltransf_1"/>
    <property type="match status" value="1"/>
</dbReference>
<protein>
    <submittedName>
        <fullName evidence="5">Aminoglycoside 6'-N-acetyltransferase</fullName>
        <ecNumber evidence="5">2.3.1.82</ecNumber>
    </submittedName>
</protein>
<dbReference type="InterPro" id="IPR016181">
    <property type="entry name" value="Acyl_CoA_acyltransferase"/>
</dbReference>
<dbReference type="PROSITE" id="PS51186">
    <property type="entry name" value="GNAT"/>
    <property type="match status" value="1"/>
</dbReference>
<name>A0ABW2XNT3_9ACTN</name>
<dbReference type="Proteomes" id="UP001597063">
    <property type="component" value="Unassembled WGS sequence"/>
</dbReference>
<evidence type="ECO:0000313" key="6">
    <source>
        <dbReference type="Proteomes" id="UP001597063"/>
    </source>
</evidence>
<gene>
    <name evidence="5" type="primary">aac(6')</name>
    <name evidence="5" type="ORF">ACFQZM_23400</name>
</gene>
<keyword evidence="6" id="KW-1185">Reference proteome</keyword>
<dbReference type="GO" id="GO:0047663">
    <property type="term" value="F:aminoglycoside 6'-N-acetyltransferase activity"/>
    <property type="evidence" value="ECO:0007669"/>
    <property type="project" value="UniProtKB-EC"/>
</dbReference>
<dbReference type="EC" id="2.3.1.82" evidence="5"/>
<feature type="domain" description="N-acetyltransferase" evidence="4">
    <location>
        <begin position="8"/>
        <end position="154"/>
    </location>
</feature>
<dbReference type="CDD" id="cd04301">
    <property type="entry name" value="NAT_SF"/>
    <property type="match status" value="1"/>
</dbReference>
<comment type="similarity">
    <text evidence="3">Belongs to the acetyltransferase family. RimJ subfamily.</text>
</comment>
<sequence length="158" mass="17640">MEIKGERVVLRPATGQDAEKLHEIVREPAVAAWWAPLEGFEGMLAVVHDGEVVGAIQYDEELDEDYRHASIDVFLSGRHQGRGLGTDAVRTLARWLVQERGHHRVTIDPAAANAAAIRCYGKVGFKPVGIMREYERDPLTGEWRDGLLMDLLARELAD</sequence>